<gene>
    <name evidence="4" type="ORF">B0T18DRAFT_424318</name>
</gene>
<feature type="compositionally biased region" description="Basic and acidic residues" evidence="1">
    <location>
        <begin position="403"/>
        <end position="425"/>
    </location>
</feature>
<dbReference type="InterPro" id="IPR028000">
    <property type="entry name" value="Pma1"/>
</dbReference>
<feature type="chain" id="PRO_5041326729" evidence="3">
    <location>
        <begin position="24"/>
        <end position="425"/>
    </location>
</feature>
<keyword evidence="2" id="KW-0812">Transmembrane</keyword>
<evidence type="ECO:0000256" key="1">
    <source>
        <dbReference type="SAM" id="MobiDB-lite"/>
    </source>
</evidence>
<protein>
    <submittedName>
        <fullName evidence="4">Uncharacterized protein</fullName>
    </submittedName>
</protein>
<dbReference type="Pfam" id="PF14610">
    <property type="entry name" value="Psg1"/>
    <property type="match status" value="1"/>
</dbReference>
<keyword evidence="2" id="KW-0472">Membrane</keyword>
<feature type="region of interest" description="Disordered" evidence="1">
    <location>
        <begin position="102"/>
        <end position="126"/>
    </location>
</feature>
<proteinExistence type="predicted"/>
<accession>A0AA40F9Q9</accession>
<keyword evidence="2" id="KW-1133">Transmembrane helix</keyword>
<feature type="transmembrane region" description="Helical" evidence="2">
    <location>
        <begin position="273"/>
        <end position="295"/>
    </location>
</feature>
<evidence type="ECO:0000313" key="4">
    <source>
        <dbReference type="EMBL" id="KAK0753834.1"/>
    </source>
</evidence>
<feature type="compositionally biased region" description="Low complexity" evidence="1">
    <location>
        <begin position="112"/>
        <end position="126"/>
    </location>
</feature>
<dbReference type="Proteomes" id="UP001172155">
    <property type="component" value="Unassembled WGS sequence"/>
</dbReference>
<feature type="region of interest" description="Disordered" evidence="1">
    <location>
        <begin position="39"/>
        <end position="69"/>
    </location>
</feature>
<name>A0AA40F9Q9_9PEZI</name>
<reference evidence="4" key="1">
    <citation type="submission" date="2023-06" db="EMBL/GenBank/DDBJ databases">
        <title>Genome-scale phylogeny and comparative genomics of the fungal order Sordariales.</title>
        <authorList>
            <consortium name="Lawrence Berkeley National Laboratory"/>
            <person name="Hensen N."/>
            <person name="Bonometti L."/>
            <person name="Westerberg I."/>
            <person name="Brannstrom I.O."/>
            <person name="Guillou S."/>
            <person name="Cros-Aarteil S."/>
            <person name="Calhoun S."/>
            <person name="Haridas S."/>
            <person name="Kuo A."/>
            <person name="Mondo S."/>
            <person name="Pangilinan J."/>
            <person name="Riley R."/>
            <person name="LaButti K."/>
            <person name="Andreopoulos B."/>
            <person name="Lipzen A."/>
            <person name="Chen C."/>
            <person name="Yanf M."/>
            <person name="Daum C."/>
            <person name="Ng V."/>
            <person name="Clum A."/>
            <person name="Steindorff A."/>
            <person name="Ohm R."/>
            <person name="Martin F."/>
            <person name="Silar P."/>
            <person name="Natvig D."/>
            <person name="Lalanne C."/>
            <person name="Gautier V."/>
            <person name="Ament-velasquez S.L."/>
            <person name="Kruys A."/>
            <person name="Hutchinson M.I."/>
            <person name="Powell A.J."/>
            <person name="Barry K."/>
            <person name="Miller A.N."/>
            <person name="Grigoriev I.V."/>
            <person name="Debuchy R."/>
            <person name="Gladieux P."/>
            <person name="Thoren M.H."/>
            <person name="Johannesson H."/>
        </authorList>
    </citation>
    <scope>NUCLEOTIDE SEQUENCE</scope>
    <source>
        <strain evidence="4">SMH3187-1</strain>
    </source>
</reference>
<feature type="region of interest" description="Disordered" evidence="1">
    <location>
        <begin position="379"/>
        <end position="425"/>
    </location>
</feature>
<feature type="signal peptide" evidence="3">
    <location>
        <begin position="1"/>
        <end position="23"/>
    </location>
</feature>
<dbReference type="AlphaFoldDB" id="A0AA40F9Q9"/>
<keyword evidence="3" id="KW-0732">Signal</keyword>
<dbReference type="EMBL" id="JAUKUD010000001">
    <property type="protein sequence ID" value="KAK0753834.1"/>
    <property type="molecule type" value="Genomic_DNA"/>
</dbReference>
<sequence>MVSSTLALPATAWLVMLLTVASAATIPAPLFARQSQESLSSTSSSTQLTASTPSPSPTGALAPWVSVDESGTPKTITPFLTTISGTPTTISPAPFAVTATVSTQTRPDAKLTTTTGPGPAAPQATNPNGSGAFAICTNTDPSALAPFCSPENNATLHPGVTHYVTWNPTFFPVNTTVRVVGFYANSTSDPSSPDEAFSSNLLPAAWGFYQWPIAASLYTTPPHLHPSGVNITLRIAALPPTGGPRAWLPGPTVLVAPKPTPPPQKTGPPTGPALYIGLPCVLAFVVLMVGGTCWWNRRERMIGVGNVMGRGRRGYGVGKSRRERVRKAGIKLEETTRGAAGYRDQPTAAAAPAGGDGWDDESWRREPIVVGVARRDSDALGSLAGSPTKEDFPRGGGGGNNVFRDELGRQQESRDFRAELERRKY</sequence>
<feature type="compositionally biased region" description="Low complexity" evidence="1">
    <location>
        <begin position="39"/>
        <end position="62"/>
    </location>
</feature>
<comment type="caution">
    <text evidence="4">The sequence shown here is derived from an EMBL/GenBank/DDBJ whole genome shotgun (WGS) entry which is preliminary data.</text>
</comment>
<keyword evidence="5" id="KW-1185">Reference proteome</keyword>
<evidence type="ECO:0000256" key="2">
    <source>
        <dbReference type="SAM" id="Phobius"/>
    </source>
</evidence>
<evidence type="ECO:0000256" key="3">
    <source>
        <dbReference type="SAM" id="SignalP"/>
    </source>
</evidence>
<evidence type="ECO:0000313" key="5">
    <source>
        <dbReference type="Proteomes" id="UP001172155"/>
    </source>
</evidence>
<organism evidence="4 5">
    <name type="scientific">Schizothecium vesticola</name>
    <dbReference type="NCBI Taxonomy" id="314040"/>
    <lineage>
        <taxon>Eukaryota</taxon>
        <taxon>Fungi</taxon>
        <taxon>Dikarya</taxon>
        <taxon>Ascomycota</taxon>
        <taxon>Pezizomycotina</taxon>
        <taxon>Sordariomycetes</taxon>
        <taxon>Sordariomycetidae</taxon>
        <taxon>Sordariales</taxon>
        <taxon>Schizotheciaceae</taxon>
        <taxon>Schizothecium</taxon>
    </lineage>
</organism>